<keyword evidence="3" id="KW-1185">Reference proteome</keyword>
<organism evidence="2 3">
    <name type="scientific">Symbiodinium microadriaticum</name>
    <name type="common">Dinoflagellate</name>
    <name type="synonym">Zooxanthella microadriatica</name>
    <dbReference type="NCBI Taxonomy" id="2951"/>
    <lineage>
        <taxon>Eukaryota</taxon>
        <taxon>Sar</taxon>
        <taxon>Alveolata</taxon>
        <taxon>Dinophyceae</taxon>
        <taxon>Suessiales</taxon>
        <taxon>Symbiodiniaceae</taxon>
        <taxon>Symbiodinium</taxon>
    </lineage>
</organism>
<gene>
    <name evidence="2" type="ORF">AK812_SmicGene29293</name>
</gene>
<reference evidence="2 3" key="1">
    <citation type="submission" date="2016-02" db="EMBL/GenBank/DDBJ databases">
        <title>Genome analysis of coral dinoflagellate symbionts highlights evolutionary adaptations to a symbiotic lifestyle.</title>
        <authorList>
            <person name="Aranda M."/>
            <person name="Li Y."/>
            <person name="Liew Y.J."/>
            <person name="Baumgarten S."/>
            <person name="Simakov O."/>
            <person name="Wilson M."/>
            <person name="Piel J."/>
            <person name="Ashoor H."/>
            <person name="Bougouffa S."/>
            <person name="Bajic V.B."/>
            <person name="Ryu T."/>
            <person name="Ravasi T."/>
            <person name="Bayer T."/>
            <person name="Micklem G."/>
            <person name="Kim H."/>
            <person name="Bhak J."/>
            <person name="Lajeunesse T.C."/>
            <person name="Voolstra C.R."/>
        </authorList>
    </citation>
    <scope>NUCLEOTIDE SEQUENCE [LARGE SCALE GENOMIC DNA]</scope>
    <source>
        <strain evidence="2 3">CCMP2467</strain>
    </source>
</reference>
<feature type="region of interest" description="Disordered" evidence="1">
    <location>
        <begin position="368"/>
        <end position="404"/>
    </location>
</feature>
<feature type="region of interest" description="Disordered" evidence="1">
    <location>
        <begin position="286"/>
        <end position="308"/>
    </location>
</feature>
<evidence type="ECO:0000256" key="1">
    <source>
        <dbReference type="SAM" id="MobiDB-lite"/>
    </source>
</evidence>
<comment type="caution">
    <text evidence="2">The sequence shown here is derived from an EMBL/GenBank/DDBJ whole genome shotgun (WGS) entry which is preliminary data.</text>
</comment>
<feature type="compositionally biased region" description="Basic residues" evidence="1">
    <location>
        <begin position="440"/>
        <end position="459"/>
    </location>
</feature>
<dbReference type="AlphaFoldDB" id="A0A1Q9D283"/>
<feature type="compositionally biased region" description="Basic and acidic residues" evidence="1">
    <location>
        <begin position="430"/>
        <end position="439"/>
    </location>
</feature>
<protein>
    <recommendedName>
        <fullName evidence="4">Reverse transcriptase domain-containing protein</fullName>
    </recommendedName>
</protein>
<sequence length="902" mass="102131">MRQLQMNMMQMLQESQKNMMQVMEVAKQAAVSTNEIAKILANQQMNQHAQVVHQHPQAEQQSTELFTEAWSSAAASVVEGAATQAATQAVRLMKQPNPKLPEVVMQSIEKTSLLFMKDVKKYARSAKAVDEAKEKYELMANDAHAKRYPPGTRPFASSTTFGELDECWSKSTESSHSITVTIPPRTCRRDAMRILHHNMTCHIKGIELEALQAHRDAIIAFAAKDALKTKCLAAIEEVVAKDADVRNLAIDSPDRLHVDGELINKKVDEKYNQVVKKVVDDISKAEEKKDKDKQREEQEMKEFSQQRPENILKNLVSHFVSEEVLKHQCQEDEPMDDGAGGDARVVENNEQGFDEQGAVSRLVQVFRGGKGKGKGQGTGGFDKRHVTKNGESPGAAPGKYNLQVDNTVGNGKGWWTANRYQQGQYTGKQHRQDNRDTSKSKGKGKKGKQNQGRGKKGKEGKKGKVEWMVRNMKDCVLSECRKAISRARYDRSYANILPLTSFGLRLLRRSGLKAIPNDTDGGYALETKAEHREVHAEILNSGVYEEFPDFMVHTEINNAVTSYCDLCYLIAKHCGEPRLAWELRKSLQQGRLIATLKPTCKSYKLMGEVSHRPVHALPDYAFAGSSKWVSKELMKDLRGREYLVKDTAQFVKSISRYTAREDHFFMKLDIKDYFLSGTSEELCEASGRLVGDEVRPLFITVLMNLLYYQFVETRELKGRLWKVKNGTGMGLPHSGEVADSAFAALAEDPWATNPATQASHNIDGYWSFKDDILLLGSHKQRAKEFFWRLREMASFFKVKCETWNANEIQFLEVLVVKNARKGCFETKPRYRDSNISKPLDISSAHPQHVHRSWPMALTHRARSLTNTPEGMKEAMKAMERTFFRVIRMVFWCEAEYSSGVVE</sequence>
<evidence type="ECO:0008006" key="4">
    <source>
        <dbReference type="Google" id="ProtNLM"/>
    </source>
</evidence>
<dbReference type="PANTHER" id="PTHR21301">
    <property type="entry name" value="REVERSE TRANSCRIPTASE"/>
    <property type="match status" value="1"/>
</dbReference>
<dbReference type="PANTHER" id="PTHR21301:SF10">
    <property type="entry name" value="REVERSE TRANSCRIPTASE DOMAIN-CONTAINING PROTEIN"/>
    <property type="match status" value="1"/>
</dbReference>
<name>A0A1Q9D283_SYMMI</name>
<dbReference type="Proteomes" id="UP000186817">
    <property type="component" value="Unassembled WGS sequence"/>
</dbReference>
<feature type="compositionally biased region" description="Basic and acidic residues" evidence="1">
    <location>
        <begin position="286"/>
        <end position="304"/>
    </location>
</feature>
<evidence type="ECO:0000313" key="2">
    <source>
        <dbReference type="EMBL" id="OLP89266.1"/>
    </source>
</evidence>
<proteinExistence type="predicted"/>
<accession>A0A1Q9D283</accession>
<dbReference type="EMBL" id="LSRX01000769">
    <property type="protein sequence ID" value="OLP89266.1"/>
    <property type="molecule type" value="Genomic_DNA"/>
</dbReference>
<evidence type="ECO:0000313" key="3">
    <source>
        <dbReference type="Proteomes" id="UP000186817"/>
    </source>
</evidence>
<feature type="region of interest" description="Disordered" evidence="1">
    <location>
        <begin position="424"/>
        <end position="464"/>
    </location>
</feature>
<dbReference type="OrthoDB" id="424576at2759"/>